<dbReference type="PANTHER" id="PTHR12790:SF0">
    <property type="entry name" value="RNA POLYMERASE I-SPECIFIC TRANSCRIPTION INITIATION FACTOR RRN3-RELATED"/>
    <property type="match status" value="1"/>
</dbReference>
<proteinExistence type="inferred from homology"/>
<sequence length="106" mass="12760">MDVHASRQDILHSERYYIENELVFPLEQQQHDTNQMKHDQANKLDCLMYSMLEYITNISMKNGKFNYEQTKLLFKDLLNIFNKLLLPTHDSSHVQFLIFYICSFHT</sequence>
<dbReference type="GO" id="GO:0006361">
    <property type="term" value="P:transcription initiation at RNA polymerase I promoter"/>
    <property type="evidence" value="ECO:0007669"/>
    <property type="project" value="InterPro"/>
</dbReference>
<feature type="non-terminal residue" evidence="2">
    <location>
        <position position="1"/>
    </location>
</feature>
<dbReference type="EMBL" id="CAJOBB010019009">
    <property type="protein sequence ID" value="CAF4354101.1"/>
    <property type="molecule type" value="Genomic_DNA"/>
</dbReference>
<reference evidence="2" key="1">
    <citation type="submission" date="2021-02" db="EMBL/GenBank/DDBJ databases">
        <authorList>
            <person name="Nowell W R."/>
        </authorList>
    </citation>
    <scope>NUCLEOTIDE SEQUENCE</scope>
</reference>
<protein>
    <submittedName>
        <fullName evidence="2">Uncharacterized protein</fullName>
    </submittedName>
</protein>
<dbReference type="AlphaFoldDB" id="A0A820L635"/>
<evidence type="ECO:0000313" key="2">
    <source>
        <dbReference type="EMBL" id="CAF4354101.1"/>
    </source>
</evidence>
<dbReference type="Pfam" id="PF05327">
    <property type="entry name" value="RRN3"/>
    <property type="match status" value="1"/>
</dbReference>
<evidence type="ECO:0000256" key="1">
    <source>
        <dbReference type="ARBA" id="ARBA00010098"/>
    </source>
</evidence>
<comment type="caution">
    <text evidence="2">The sequence shown here is derived from an EMBL/GenBank/DDBJ whole genome shotgun (WGS) entry which is preliminary data.</text>
</comment>
<dbReference type="GO" id="GO:0001042">
    <property type="term" value="F:RNA polymerase I core binding"/>
    <property type="evidence" value="ECO:0007669"/>
    <property type="project" value="TreeGrafter"/>
</dbReference>
<dbReference type="GO" id="GO:0001181">
    <property type="term" value="F:RNA polymerase I general transcription initiation factor activity"/>
    <property type="evidence" value="ECO:0007669"/>
    <property type="project" value="InterPro"/>
</dbReference>
<dbReference type="PANTHER" id="PTHR12790">
    <property type="entry name" value="TRANSCRIPTION INITIATION FACTOR IA RRN3"/>
    <property type="match status" value="1"/>
</dbReference>
<comment type="similarity">
    <text evidence="1">Belongs to the RRN3 family.</text>
</comment>
<dbReference type="GO" id="GO:0005634">
    <property type="term" value="C:nucleus"/>
    <property type="evidence" value="ECO:0007669"/>
    <property type="project" value="TreeGrafter"/>
</dbReference>
<accession>A0A820L635</accession>
<organism evidence="2 3">
    <name type="scientific">Adineta steineri</name>
    <dbReference type="NCBI Taxonomy" id="433720"/>
    <lineage>
        <taxon>Eukaryota</taxon>
        <taxon>Metazoa</taxon>
        <taxon>Spiralia</taxon>
        <taxon>Gnathifera</taxon>
        <taxon>Rotifera</taxon>
        <taxon>Eurotatoria</taxon>
        <taxon>Bdelloidea</taxon>
        <taxon>Adinetida</taxon>
        <taxon>Adinetidae</taxon>
        <taxon>Adineta</taxon>
    </lineage>
</organism>
<gene>
    <name evidence="2" type="ORF">KXQ929_LOCUS48438</name>
</gene>
<name>A0A820L635_9BILA</name>
<dbReference type="Proteomes" id="UP000663868">
    <property type="component" value="Unassembled WGS sequence"/>
</dbReference>
<evidence type="ECO:0000313" key="3">
    <source>
        <dbReference type="Proteomes" id="UP000663868"/>
    </source>
</evidence>
<dbReference type="InterPro" id="IPR007991">
    <property type="entry name" value="RNA_pol_I_trans_ini_fac_RRN3"/>
</dbReference>